<proteinExistence type="predicted"/>
<name>A0A6B0U2Q5_IXORI</name>
<accession>A0A6B0U2Q5</accession>
<dbReference type="EMBL" id="GIFC01004706">
    <property type="protein sequence ID" value="MXU86789.1"/>
    <property type="molecule type" value="Transcribed_RNA"/>
</dbReference>
<dbReference type="AlphaFoldDB" id="A0A6B0U2Q5"/>
<sequence length="93" mass="10078">MKSLTTEALLSSAAAMSLPRGASMPRGKHSQQCVGVRLSTSFVIYSKLPDSKTLLLEHTCAFSQNGIQGKLQSFALHIPLLWLFVSEGFYGCS</sequence>
<evidence type="ECO:0000313" key="1">
    <source>
        <dbReference type="EMBL" id="MXU86789.1"/>
    </source>
</evidence>
<protein>
    <submittedName>
        <fullName evidence="1">Putative secreted protein</fullName>
    </submittedName>
</protein>
<reference evidence="1" key="1">
    <citation type="submission" date="2019-12" db="EMBL/GenBank/DDBJ databases">
        <title>An insight into the sialome of adult female Ixodes ricinus ticks feeding for 6 days.</title>
        <authorList>
            <person name="Perner J."/>
            <person name="Ribeiro J.M.C."/>
        </authorList>
    </citation>
    <scope>NUCLEOTIDE SEQUENCE</scope>
    <source>
        <strain evidence="1">Semi-engorged</strain>
        <tissue evidence="1">Salivary glands</tissue>
    </source>
</reference>
<organism evidence="1">
    <name type="scientific">Ixodes ricinus</name>
    <name type="common">Common tick</name>
    <name type="synonym">Acarus ricinus</name>
    <dbReference type="NCBI Taxonomy" id="34613"/>
    <lineage>
        <taxon>Eukaryota</taxon>
        <taxon>Metazoa</taxon>
        <taxon>Ecdysozoa</taxon>
        <taxon>Arthropoda</taxon>
        <taxon>Chelicerata</taxon>
        <taxon>Arachnida</taxon>
        <taxon>Acari</taxon>
        <taxon>Parasitiformes</taxon>
        <taxon>Ixodida</taxon>
        <taxon>Ixodoidea</taxon>
        <taxon>Ixodidae</taxon>
        <taxon>Ixodinae</taxon>
        <taxon>Ixodes</taxon>
    </lineage>
</organism>